<sequence>MLSDEELEKLQRNVEIVRHGQKIRSVPVNAQFVLAVRAEYGSFAKFLAAWPQDDVVGLWAELRARGSRLGGQTGRYLLRFIGYDTPLLSADVVQALVAVGVVDKAPTGKRALQQTQAAFSQWQEESGCSYNRISRVLACSGLKHAGVAVRAAFDAMVEVCQPGMTTRELDNVGAQVLKLHGAKSAPQLYYDFPGATCISINEQAAHGIPGDTTIADGDMINIDVSANLNGFVADMGQSFVVGDADPEQARICQAVKEAVDSAITKVRSGRSLNVIGRAVQAVADREGYTIVQNLGSHGVGASIHEEPSYIPFDNPKETRQLTRGMVLTIEPFFSTGVVWVHEEDDGWTLSVPPGELVAQFEHTIVVTDRDALVAEIEEFLARELPGDLAEKVRCGAGVTKAELAGWTRTLNARGWAAPNWPVADGGTGWNLMQRHIFDVACRGAHAPQLSGFGFNMVGPAIAKYGSQAQREYFLPKILNADLWFCQGYSEPQAGSDLASLNTRADREGDEYVVNGQKIWTSAAEDADWIFALVRTNFDVQQQKGISFLLMDMDDPGVTVKPLYAFNGKRLWNQVFFDNVRVPVSQRLGEENRGWTVAKSLLGDERLLVSRVAENKRILSVVKETLDQQLAMGQTLPEALAGEISELEIRLHALEMTSLRILTQADAGGQIGAEPSMLKLKGSQLVQDQDELLFRLIDYLALPTDRKNAPREAIGPDLSEYVASGRYHHRGYTIAGGSSEVQHNIIAKQVLGL</sequence>
<dbReference type="AlphaFoldDB" id="A0A812P2F3"/>
<keyword evidence="5" id="KW-0560">Oxidoreductase</keyword>
<comment type="cofactor">
    <cofactor evidence="6">
        <name>Co(2+)</name>
        <dbReference type="ChEBI" id="CHEBI:48828"/>
    </cofactor>
    <cofactor evidence="6">
        <name>Zn(2+)</name>
        <dbReference type="ChEBI" id="CHEBI:29105"/>
    </cofactor>
    <cofactor evidence="6">
        <name>Mn(2+)</name>
        <dbReference type="ChEBI" id="CHEBI:29035"/>
    </cofactor>
    <cofactor evidence="6">
        <name>Fe(2+)</name>
        <dbReference type="ChEBI" id="CHEBI:29033"/>
    </cofactor>
    <text evidence="6">Binds 2 divalent metal cations per subunit. Has a high-affinity and a low affinity metal-binding site. The true nature of the physiological cofactor is under debate. The enzyme is active with cobalt, zinc, manganese or divalent iron ions. Most likely, methionine aminopeptidases function as mononuclear Fe(2+)-metalloproteases under physiological conditions, and the catalytically relevant metal-binding site has been assigned to the histidine-containing high-affinity site.</text>
</comment>
<feature type="binding site" evidence="6">
    <location>
        <position position="297"/>
    </location>
    <ligand>
        <name>a divalent metal cation</name>
        <dbReference type="ChEBI" id="CHEBI:60240"/>
        <label>2</label>
        <note>catalytic</note>
    </ligand>
</feature>
<dbReference type="InterPro" id="IPR036005">
    <property type="entry name" value="Creatinase/aminopeptidase-like"/>
</dbReference>
<feature type="binding site" evidence="6">
    <location>
        <position position="361"/>
    </location>
    <ligand>
        <name>a divalent metal cation</name>
        <dbReference type="ChEBI" id="CHEBI:60240"/>
        <label>1</label>
    </ligand>
</feature>
<comment type="catalytic activity">
    <reaction evidence="6 7">
        <text>Release of N-terminal amino acids, preferentially methionine, from peptides and arylamides.</text>
        <dbReference type="EC" id="3.4.11.18"/>
    </reaction>
</comment>
<comment type="function">
    <text evidence="7">Cotranslationally removes the N-terminal methionine from nascent proteins. The N-terminal methionine is often cleaved when the second residue in the primary sequence is small and uncharged (Met-Ala-, Cys, Gly, Pro, Ser, Thr, or Val).</text>
</comment>
<dbReference type="InterPro" id="IPR011257">
    <property type="entry name" value="DNA_glycosylase"/>
</dbReference>
<dbReference type="PANTHER" id="PTHR43292:SF3">
    <property type="entry name" value="ACYL-COA DEHYDROGENASE FADE29"/>
    <property type="match status" value="1"/>
</dbReference>
<evidence type="ECO:0000259" key="8">
    <source>
        <dbReference type="Pfam" id="PF00441"/>
    </source>
</evidence>
<feature type="binding site" evidence="6">
    <location>
        <position position="223"/>
    </location>
    <ligand>
        <name>a divalent metal cation</name>
        <dbReference type="ChEBI" id="CHEBI:60240"/>
        <label>1</label>
    </ligand>
</feature>
<evidence type="ECO:0000259" key="10">
    <source>
        <dbReference type="Pfam" id="PF02770"/>
    </source>
</evidence>
<dbReference type="InterPro" id="IPR013786">
    <property type="entry name" value="AcylCoA_DH/ox_N"/>
</dbReference>
<dbReference type="GO" id="GO:0070006">
    <property type="term" value="F:metalloaminopeptidase activity"/>
    <property type="evidence" value="ECO:0007669"/>
    <property type="project" value="UniProtKB-UniRule"/>
</dbReference>
<feature type="domain" description="Acyl-CoA dehydrogenase/oxidase C-terminal" evidence="8">
    <location>
        <begin position="591"/>
        <end position="750"/>
    </location>
</feature>
<proteinExistence type="inferred from homology"/>
<evidence type="ECO:0000259" key="11">
    <source>
        <dbReference type="Pfam" id="PF02771"/>
    </source>
</evidence>
<keyword evidence="4" id="KW-0274">FAD</keyword>
<feature type="domain" description="Acyl-CoA dehydrogenase/oxidase N-terminal" evidence="11">
    <location>
        <begin position="369"/>
        <end position="479"/>
    </location>
</feature>
<dbReference type="GO" id="GO:0005886">
    <property type="term" value="C:plasma membrane"/>
    <property type="evidence" value="ECO:0007669"/>
    <property type="project" value="TreeGrafter"/>
</dbReference>
<dbReference type="GO" id="GO:0004239">
    <property type="term" value="F:initiator methionyl aminopeptidase activity"/>
    <property type="evidence" value="ECO:0007669"/>
    <property type="project" value="UniProtKB-UniRule"/>
</dbReference>
<dbReference type="InterPro" id="IPR002467">
    <property type="entry name" value="Pept_M24A_MAP1"/>
</dbReference>
<dbReference type="GO" id="GO:0016627">
    <property type="term" value="F:oxidoreductase activity, acting on the CH-CH group of donors"/>
    <property type="evidence" value="ECO:0007669"/>
    <property type="project" value="InterPro"/>
</dbReference>
<dbReference type="GO" id="GO:0050660">
    <property type="term" value="F:flavin adenine dinucleotide binding"/>
    <property type="evidence" value="ECO:0007669"/>
    <property type="project" value="InterPro"/>
</dbReference>
<dbReference type="NCBIfam" id="TIGR00500">
    <property type="entry name" value="met_pdase_I"/>
    <property type="match status" value="1"/>
</dbReference>
<dbReference type="InterPro" id="IPR000994">
    <property type="entry name" value="Pept_M24"/>
</dbReference>
<dbReference type="PANTHER" id="PTHR43292">
    <property type="entry name" value="ACYL-COA DEHYDROGENASE"/>
    <property type="match status" value="1"/>
</dbReference>
<dbReference type="Gene3D" id="3.90.230.10">
    <property type="entry name" value="Creatinase/methionine aminopeptidase superfamily"/>
    <property type="match status" value="1"/>
</dbReference>
<dbReference type="InterPro" id="IPR005019">
    <property type="entry name" value="Adenine_glyco"/>
</dbReference>
<keyword evidence="3" id="KW-0285">Flavoprotein</keyword>
<accession>A0A812P2F3</accession>
<feature type="binding site" evidence="6">
    <location>
        <position position="330"/>
    </location>
    <ligand>
        <name>a divalent metal cation</name>
        <dbReference type="ChEBI" id="CHEBI:60240"/>
        <label>2</label>
        <note>catalytic</note>
    </ligand>
</feature>
<dbReference type="Gene3D" id="1.10.540.10">
    <property type="entry name" value="Acyl-CoA dehydrogenase/oxidase, N-terminal domain"/>
    <property type="match status" value="1"/>
</dbReference>
<name>A0A812P2F3_SYMPI</name>
<dbReference type="InterPro" id="IPR052161">
    <property type="entry name" value="Mycobact_Acyl-CoA_DH"/>
</dbReference>
<feature type="binding site" evidence="6">
    <location>
        <position position="234"/>
    </location>
    <ligand>
        <name>a divalent metal cation</name>
        <dbReference type="ChEBI" id="CHEBI:60240"/>
        <label>2</label>
        <note>catalytic</note>
    </ligand>
</feature>
<dbReference type="SUPFAM" id="SSF56645">
    <property type="entry name" value="Acyl-CoA dehydrogenase NM domain-like"/>
    <property type="match status" value="1"/>
</dbReference>
<dbReference type="Pfam" id="PF00441">
    <property type="entry name" value="Acyl-CoA_dh_1"/>
    <property type="match status" value="1"/>
</dbReference>
<dbReference type="InterPro" id="IPR037069">
    <property type="entry name" value="AcylCoA_DH/ox_N_sf"/>
</dbReference>
<organism evidence="12 13">
    <name type="scientific">Symbiodinium pilosum</name>
    <name type="common">Dinoflagellate</name>
    <dbReference type="NCBI Taxonomy" id="2952"/>
    <lineage>
        <taxon>Eukaryota</taxon>
        <taxon>Sar</taxon>
        <taxon>Alveolata</taxon>
        <taxon>Dinophyceae</taxon>
        <taxon>Suessiales</taxon>
        <taxon>Symbiodiniaceae</taxon>
        <taxon>Symbiodinium</taxon>
    </lineage>
</organism>
<evidence type="ECO:0000256" key="4">
    <source>
        <dbReference type="ARBA" id="ARBA00022827"/>
    </source>
</evidence>
<evidence type="ECO:0000256" key="1">
    <source>
        <dbReference type="ARBA" id="ARBA00001974"/>
    </source>
</evidence>
<feature type="binding site" evidence="6">
    <location>
        <position position="361"/>
    </location>
    <ligand>
        <name>a divalent metal cation</name>
        <dbReference type="ChEBI" id="CHEBI:60240"/>
        <label>2</label>
        <note>catalytic</note>
    </ligand>
</feature>
<protein>
    <recommendedName>
        <fullName evidence="7">Methionine aminopeptidase</fullName>
        <ecNumber evidence="7">3.4.11.18</ecNumber>
    </recommendedName>
</protein>
<dbReference type="GO" id="GO:0006508">
    <property type="term" value="P:proteolysis"/>
    <property type="evidence" value="ECO:0007669"/>
    <property type="project" value="UniProtKB-KW"/>
</dbReference>
<feature type="binding site" evidence="6">
    <location>
        <position position="304"/>
    </location>
    <ligand>
        <name>substrate</name>
    </ligand>
</feature>
<dbReference type="Gene3D" id="2.40.110.10">
    <property type="entry name" value="Butyryl-CoA Dehydrogenase, subunit A, domain 2"/>
    <property type="match status" value="1"/>
</dbReference>
<dbReference type="GO" id="GO:0008725">
    <property type="term" value="F:DNA-3-methyladenine glycosylase activity"/>
    <property type="evidence" value="ECO:0007669"/>
    <property type="project" value="InterPro"/>
</dbReference>
<feature type="binding site" evidence="6">
    <location>
        <position position="206"/>
    </location>
    <ligand>
        <name>substrate</name>
    </ligand>
</feature>
<keyword evidence="6 7" id="KW-0645">Protease</keyword>
<dbReference type="Pfam" id="PF03352">
    <property type="entry name" value="Adenine_glyco"/>
    <property type="match status" value="1"/>
</dbReference>
<comment type="similarity">
    <text evidence="2">Belongs to the acyl-CoA dehydrogenase family.</text>
</comment>
<dbReference type="FunFam" id="2.40.110.10:FF:000011">
    <property type="entry name" value="Acyl-CoA dehydrogenase FadE34"/>
    <property type="match status" value="1"/>
</dbReference>
<dbReference type="SUPFAM" id="SSF55920">
    <property type="entry name" value="Creatinase/aminopeptidase"/>
    <property type="match status" value="1"/>
</dbReference>
<evidence type="ECO:0000256" key="7">
    <source>
        <dbReference type="RuleBase" id="RU003653"/>
    </source>
</evidence>
<dbReference type="CDD" id="cd01086">
    <property type="entry name" value="MetAP1"/>
    <property type="match status" value="1"/>
</dbReference>
<evidence type="ECO:0000256" key="6">
    <source>
        <dbReference type="HAMAP-Rule" id="MF_03174"/>
    </source>
</evidence>
<evidence type="ECO:0000313" key="12">
    <source>
        <dbReference type="EMBL" id="CAE7314725.1"/>
    </source>
</evidence>
<gene>
    <name evidence="12" type="primary">mapB</name>
    <name evidence="12" type="ORF">SPIL2461_LOCUS7222</name>
</gene>
<feature type="domain" description="Acyl-CoA oxidase/dehydrogenase middle" evidence="10">
    <location>
        <begin position="485"/>
        <end position="579"/>
    </location>
</feature>
<dbReference type="InterPro" id="IPR046373">
    <property type="entry name" value="Acyl-CoA_Oxase/DH_mid-dom_sf"/>
</dbReference>
<keyword evidence="6 7" id="KW-0031">Aminopeptidase</keyword>
<feature type="domain" description="Peptidase M24" evidence="9">
    <location>
        <begin position="142"/>
        <end position="368"/>
    </location>
</feature>
<dbReference type="InterPro" id="IPR001714">
    <property type="entry name" value="Pept_M24_MAP"/>
</dbReference>
<dbReference type="OrthoDB" id="434771at2759"/>
<dbReference type="EMBL" id="CAJNIZ010011113">
    <property type="protein sequence ID" value="CAE7314725.1"/>
    <property type="molecule type" value="Genomic_DNA"/>
</dbReference>
<dbReference type="InterPro" id="IPR036250">
    <property type="entry name" value="AcylCo_DH-like_C"/>
</dbReference>
<feature type="binding site" evidence="6">
    <location>
        <position position="234"/>
    </location>
    <ligand>
        <name>a divalent metal cation</name>
        <dbReference type="ChEBI" id="CHEBI:60240"/>
        <label>1</label>
    </ligand>
</feature>
<comment type="cofactor">
    <cofactor evidence="1">
        <name>FAD</name>
        <dbReference type="ChEBI" id="CHEBI:57692"/>
    </cofactor>
</comment>
<evidence type="ECO:0000256" key="3">
    <source>
        <dbReference type="ARBA" id="ARBA00022630"/>
    </source>
</evidence>
<dbReference type="SUPFAM" id="SSF47203">
    <property type="entry name" value="Acyl-CoA dehydrogenase C-terminal domain-like"/>
    <property type="match status" value="1"/>
</dbReference>
<dbReference type="PRINTS" id="PR00599">
    <property type="entry name" value="MAPEPTIDASE"/>
</dbReference>
<dbReference type="HAMAP" id="MF_01974">
    <property type="entry name" value="MetAP_1"/>
    <property type="match status" value="1"/>
</dbReference>
<keyword evidence="6 7" id="KW-0479">Metal-binding</keyword>
<evidence type="ECO:0000256" key="5">
    <source>
        <dbReference type="ARBA" id="ARBA00023002"/>
    </source>
</evidence>
<dbReference type="SUPFAM" id="SSF48150">
    <property type="entry name" value="DNA-glycosylase"/>
    <property type="match status" value="1"/>
</dbReference>
<dbReference type="Proteomes" id="UP000649617">
    <property type="component" value="Unassembled WGS sequence"/>
</dbReference>
<dbReference type="Pfam" id="PF02770">
    <property type="entry name" value="Acyl-CoA_dh_M"/>
    <property type="match status" value="1"/>
</dbReference>
<evidence type="ECO:0000313" key="13">
    <source>
        <dbReference type="Proteomes" id="UP000649617"/>
    </source>
</evidence>
<dbReference type="InterPro" id="IPR009075">
    <property type="entry name" value="AcylCo_DH/oxidase_C"/>
</dbReference>
<dbReference type="InterPro" id="IPR006091">
    <property type="entry name" value="Acyl-CoA_Oxase/DH_mid-dom"/>
</dbReference>
<dbReference type="Pfam" id="PF02771">
    <property type="entry name" value="Acyl-CoA_dh_N"/>
    <property type="match status" value="1"/>
</dbReference>
<dbReference type="Gene3D" id="1.20.140.10">
    <property type="entry name" value="Butyryl-CoA Dehydrogenase, subunit A, domain 3"/>
    <property type="match status" value="1"/>
</dbReference>
<dbReference type="GO" id="GO:0006284">
    <property type="term" value="P:base-excision repair"/>
    <property type="evidence" value="ECO:0007669"/>
    <property type="project" value="InterPro"/>
</dbReference>
<dbReference type="Pfam" id="PF00557">
    <property type="entry name" value="Peptidase_M24"/>
    <property type="match status" value="1"/>
</dbReference>
<comment type="similarity">
    <text evidence="6">Belongs to the peptidase M24A family. Methionine aminopeptidase type 1 subfamily.</text>
</comment>
<dbReference type="InterPro" id="IPR009100">
    <property type="entry name" value="AcylCoA_DH/oxidase_NM_dom_sf"/>
</dbReference>
<evidence type="ECO:0000259" key="9">
    <source>
        <dbReference type="Pfam" id="PF00557"/>
    </source>
</evidence>
<evidence type="ECO:0000256" key="2">
    <source>
        <dbReference type="ARBA" id="ARBA00009347"/>
    </source>
</evidence>
<reference evidence="12" key="1">
    <citation type="submission" date="2021-02" db="EMBL/GenBank/DDBJ databases">
        <authorList>
            <person name="Dougan E. K."/>
            <person name="Rhodes N."/>
            <person name="Thang M."/>
            <person name="Chan C."/>
        </authorList>
    </citation>
    <scope>NUCLEOTIDE SEQUENCE</scope>
</reference>
<dbReference type="EC" id="3.4.11.18" evidence="7"/>
<comment type="caution">
    <text evidence="12">The sequence shown here is derived from an EMBL/GenBank/DDBJ whole genome shotgun (WGS) entry which is preliminary data.</text>
</comment>
<keyword evidence="13" id="KW-1185">Reference proteome</keyword>
<keyword evidence="6" id="KW-0378">Hydrolase</keyword>
<dbReference type="Gene3D" id="1.10.340.30">
    <property type="entry name" value="Hypothetical protein, domain 2"/>
    <property type="match status" value="1"/>
</dbReference>
<dbReference type="GO" id="GO:0046872">
    <property type="term" value="F:metal ion binding"/>
    <property type="evidence" value="ECO:0007669"/>
    <property type="project" value="UniProtKB-UniRule"/>
</dbReference>